<organism evidence="2 3">
    <name type="scientific">Pisolithus microcarpus 441</name>
    <dbReference type="NCBI Taxonomy" id="765257"/>
    <lineage>
        <taxon>Eukaryota</taxon>
        <taxon>Fungi</taxon>
        <taxon>Dikarya</taxon>
        <taxon>Basidiomycota</taxon>
        <taxon>Agaricomycotina</taxon>
        <taxon>Agaricomycetes</taxon>
        <taxon>Agaricomycetidae</taxon>
        <taxon>Boletales</taxon>
        <taxon>Sclerodermatineae</taxon>
        <taxon>Pisolithaceae</taxon>
        <taxon>Pisolithus</taxon>
    </lineage>
</organism>
<name>A0A0C9Y5V6_9AGAM</name>
<dbReference type="EMBL" id="KN834089">
    <property type="protein sequence ID" value="KIK12371.1"/>
    <property type="molecule type" value="Genomic_DNA"/>
</dbReference>
<reference evidence="3" key="2">
    <citation type="submission" date="2015-01" db="EMBL/GenBank/DDBJ databases">
        <title>Evolutionary Origins and Diversification of the Mycorrhizal Mutualists.</title>
        <authorList>
            <consortium name="DOE Joint Genome Institute"/>
            <consortium name="Mycorrhizal Genomics Consortium"/>
            <person name="Kohler A."/>
            <person name="Kuo A."/>
            <person name="Nagy L.G."/>
            <person name="Floudas D."/>
            <person name="Copeland A."/>
            <person name="Barry K.W."/>
            <person name="Cichocki N."/>
            <person name="Veneault-Fourrey C."/>
            <person name="LaButti K."/>
            <person name="Lindquist E.A."/>
            <person name="Lipzen A."/>
            <person name="Lundell T."/>
            <person name="Morin E."/>
            <person name="Murat C."/>
            <person name="Riley R."/>
            <person name="Ohm R."/>
            <person name="Sun H."/>
            <person name="Tunlid A."/>
            <person name="Henrissat B."/>
            <person name="Grigoriev I.V."/>
            <person name="Hibbett D.S."/>
            <person name="Martin F."/>
        </authorList>
    </citation>
    <scope>NUCLEOTIDE SEQUENCE [LARGE SCALE GENOMIC DNA]</scope>
    <source>
        <strain evidence="3">441</strain>
    </source>
</reference>
<evidence type="ECO:0000313" key="2">
    <source>
        <dbReference type="EMBL" id="KIK12371.1"/>
    </source>
</evidence>
<dbReference type="AlphaFoldDB" id="A0A0C9Y5V6"/>
<reference evidence="2 3" key="1">
    <citation type="submission" date="2014-04" db="EMBL/GenBank/DDBJ databases">
        <authorList>
            <consortium name="DOE Joint Genome Institute"/>
            <person name="Kuo A."/>
            <person name="Kohler A."/>
            <person name="Costa M.D."/>
            <person name="Nagy L.G."/>
            <person name="Floudas D."/>
            <person name="Copeland A."/>
            <person name="Barry K.W."/>
            <person name="Cichocki N."/>
            <person name="Veneault-Fourrey C."/>
            <person name="LaButti K."/>
            <person name="Lindquist E.A."/>
            <person name="Lipzen A."/>
            <person name="Lundell T."/>
            <person name="Morin E."/>
            <person name="Murat C."/>
            <person name="Sun H."/>
            <person name="Tunlid A."/>
            <person name="Henrissat B."/>
            <person name="Grigoriev I.V."/>
            <person name="Hibbett D.S."/>
            <person name="Martin F."/>
            <person name="Nordberg H.P."/>
            <person name="Cantor M.N."/>
            <person name="Hua S.X."/>
        </authorList>
    </citation>
    <scope>NUCLEOTIDE SEQUENCE [LARGE SCALE GENOMIC DNA]</scope>
    <source>
        <strain evidence="2 3">441</strain>
    </source>
</reference>
<dbReference type="Proteomes" id="UP000054018">
    <property type="component" value="Unassembled WGS sequence"/>
</dbReference>
<feature type="non-terminal residue" evidence="2">
    <location>
        <position position="1"/>
    </location>
</feature>
<evidence type="ECO:0000313" key="3">
    <source>
        <dbReference type="Proteomes" id="UP000054018"/>
    </source>
</evidence>
<proteinExistence type="predicted"/>
<feature type="domain" description="DUF6830" evidence="1">
    <location>
        <begin position="116"/>
        <end position="272"/>
    </location>
</feature>
<accession>A0A0C9Y5V6</accession>
<dbReference type="HOGENOM" id="CLU_006344_9_3_1"/>
<dbReference type="InterPro" id="IPR049233">
    <property type="entry name" value="DUF6830"/>
</dbReference>
<dbReference type="Pfam" id="PF20722">
    <property type="entry name" value="DUF6830"/>
    <property type="match status" value="1"/>
</dbReference>
<keyword evidence="3" id="KW-1185">Reference proteome</keyword>
<protein>
    <submittedName>
        <fullName evidence="2">Unplaced genomic scaffold scaffold_405, whole genome shotgun sequence</fullName>
    </submittedName>
</protein>
<sequence length="396" mass="44682">LQSIVPSIPQVGLVLQWSVDMMEHAHIEVIKDPASRMNNKDYGLQICHHLDHVEKCWMFDTAICLCRATEVGFSSSAIECDEDRSDGEVGYAVDDADEAGAAILNDLWALKQSPSDFFDIAAKHVASKALSSSLLHTFMHGATTFHLNFCPSLCRLSVDSAVEKFAIPDLHSTLGDYLALHSCHGQRIQSFGRTRQLAQDMLLPFKYLQIWYKVCIQQRDYHDRTSTTSTYTIHAEPPNCHWKYGCCDAAILQVDEGHDWPDSGLMGHAVVEVHLIMCPHPPWGTNVVWANCFLVYVWWLNIINMELVTHLPVLKWAVCTSGSYFGNVFPLDQISSFAHIVPQFGKTADKRLIYMNACHAVSRRVDQWQKHQKKTQHKDNCRVGGFPTRALARGIC</sequence>
<evidence type="ECO:0000259" key="1">
    <source>
        <dbReference type="Pfam" id="PF20722"/>
    </source>
</evidence>
<gene>
    <name evidence="2" type="ORF">PISMIDRAFT_121019</name>
</gene>